<dbReference type="SMART" id="SM01208">
    <property type="entry name" value="G5"/>
    <property type="match status" value="1"/>
</dbReference>
<dbReference type="SUPFAM" id="SSF51261">
    <property type="entry name" value="Duplicated hybrid motif"/>
    <property type="match status" value="1"/>
</dbReference>
<dbReference type="Pfam" id="PF07501">
    <property type="entry name" value="G5"/>
    <property type="match status" value="1"/>
</dbReference>
<dbReference type="GO" id="GO:0004222">
    <property type="term" value="F:metalloendopeptidase activity"/>
    <property type="evidence" value="ECO:0007669"/>
    <property type="project" value="TreeGrafter"/>
</dbReference>
<keyword evidence="2" id="KW-0812">Transmembrane</keyword>
<evidence type="ECO:0000256" key="1">
    <source>
        <dbReference type="ARBA" id="ARBA00022729"/>
    </source>
</evidence>
<dbReference type="Proteomes" id="UP000659630">
    <property type="component" value="Unassembled WGS sequence"/>
</dbReference>
<dbReference type="AlphaFoldDB" id="A0A923KXA8"/>
<feature type="domain" description="G5" evidence="3">
    <location>
        <begin position="335"/>
        <end position="417"/>
    </location>
</feature>
<protein>
    <submittedName>
        <fullName evidence="5">M23 family metallopeptidase</fullName>
    </submittedName>
</protein>
<dbReference type="Pfam" id="PF01551">
    <property type="entry name" value="Peptidase_M23"/>
    <property type="match status" value="1"/>
</dbReference>
<dbReference type="RefSeq" id="WP_186886676.1">
    <property type="nucleotide sequence ID" value="NZ_JACONZ010000001.1"/>
</dbReference>
<dbReference type="Gene3D" id="2.20.230.10">
    <property type="entry name" value="Resuscitation-promoting factor rpfb"/>
    <property type="match status" value="1"/>
</dbReference>
<gene>
    <name evidence="5" type="ORF">H8S23_02225</name>
</gene>
<sequence length="554" mass="60152">MGDLFYRVGVQAEYHAVLAGRRLKAAALFFGRCLARLLAPLAGRTAQAARSVKEDLAAPVRRAKSGASHIRELMADEKKNGLWHALKLGLGYFWSGVRAYGYLAKNLVYYLLPLGAGAIFVFTVVNVLDSRFALAVEYEGQVVGYVDQESVYEEAAQIVQNQLVYTGHEQEWELHPTFSIAAAKPDELSDSQTLVDAILRSSGEEITEAVGLYVNSRFYGATTEIDRLEAAIEALKDPYRAQYPGAEISFVEDLNLKKGVYLTESVQDYPSLEALLHQEVQGQRTYTIQAGDTPWKIAGANDVTLDDLYALNPVLENGSNMPVGAELVIGQAVPFLQVKAIVTTVEREPIPYETETEYSTGLAFGMQRILQEGVEGEKDVTYETTYVGGQVTERRAVGDPVVITGPVTQIQQMGAYMTSDGTMIKPGNGNMMFPVDYSGYKGMSRGYSGPLLPAHNGLDLRGYVGTPIYAAQSGVVTYAGQTRGGYGIHVILNHGGGVQTLYGHCSGLAVSVGQVVEQGQLIAYVGSTGWSTGPHCHFEVIVNGVRRDPMNYLG</sequence>
<feature type="domain" description="LysM" evidence="4">
    <location>
        <begin position="284"/>
        <end position="329"/>
    </location>
</feature>
<evidence type="ECO:0000313" key="5">
    <source>
        <dbReference type="EMBL" id="MBC5580314.1"/>
    </source>
</evidence>
<keyword evidence="1" id="KW-0732">Signal</keyword>
<dbReference type="Gene3D" id="2.70.70.10">
    <property type="entry name" value="Glucose Permease (Domain IIA)"/>
    <property type="match status" value="1"/>
</dbReference>
<reference evidence="5" key="1">
    <citation type="submission" date="2020-08" db="EMBL/GenBank/DDBJ databases">
        <title>Genome public.</title>
        <authorList>
            <person name="Liu C."/>
            <person name="Sun Q."/>
        </authorList>
    </citation>
    <scope>NUCLEOTIDE SEQUENCE</scope>
    <source>
        <strain evidence="5">BX8</strain>
    </source>
</reference>
<dbReference type="Pfam" id="PF01476">
    <property type="entry name" value="LysM"/>
    <property type="match status" value="1"/>
</dbReference>
<dbReference type="PROSITE" id="PS51109">
    <property type="entry name" value="G5"/>
    <property type="match status" value="1"/>
</dbReference>
<dbReference type="PANTHER" id="PTHR21666:SF270">
    <property type="entry name" value="MUREIN HYDROLASE ACTIVATOR ENVC"/>
    <property type="match status" value="1"/>
</dbReference>
<keyword evidence="2" id="KW-0472">Membrane</keyword>
<dbReference type="PROSITE" id="PS51782">
    <property type="entry name" value="LYSM"/>
    <property type="match status" value="1"/>
</dbReference>
<evidence type="ECO:0000259" key="4">
    <source>
        <dbReference type="PROSITE" id="PS51782"/>
    </source>
</evidence>
<keyword evidence="6" id="KW-1185">Reference proteome</keyword>
<dbReference type="SUPFAM" id="SSF54106">
    <property type="entry name" value="LysM domain"/>
    <property type="match status" value="1"/>
</dbReference>
<dbReference type="InterPro" id="IPR036779">
    <property type="entry name" value="LysM_dom_sf"/>
</dbReference>
<dbReference type="EMBL" id="JACONZ010000001">
    <property type="protein sequence ID" value="MBC5580314.1"/>
    <property type="molecule type" value="Genomic_DNA"/>
</dbReference>
<dbReference type="PANTHER" id="PTHR21666">
    <property type="entry name" value="PEPTIDASE-RELATED"/>
    <property type="match status" value="1"/>
</dbReference>
<evidence type="ECO:0000313" key="6">
    <source>
        <dbReference type="Proteomes" id="UP000659630"/>
    </source>
</evidence>
<accession>A0A923KXA8</accession>
<dbReference type="InterPro" id="IPR050570">
    <property type="entry name" value="Cell_wall_metabolism_enzyme"/>
</dbReference>
<keyword evidence="2" id="KW-1133">Transmembrane helix</keyword>
<dbReference type="InterPro" id="IPR011055">
    <property type="entry name" value="Dup_hybrid_motif"/>
</dbReference>
<evidence type="ECO:0000256" key="2">
    <source>
        <dbReference type="SAM" id="Phobius"/>
    </source>
</evidence>
<dbReference type="InterPro" id="IPR016047">
    <property type="entry name" value="M23ase_b-sheet_dom"/>
</dbReference>
<evidence type="ECO:0000259" key="3">
    <source>
        <dbReference type="PROSITE" id="PS51109"/>
    </source>
</evidence>
<dbReference type="CDD" id="cd12797">
    <property type="entry name" value="M23_peptidase"/>
    <property type="match status" value="1"/>
</dbReference>
<dbReference type="SMART" id="SM00257">
    <property type="entry name" value="LysM"/>
    <property type="match status" value="1"/>
</dbReference>
<feature type="transmembrane region" description="Helical" evidence="2">
    <location>
        <begin position="107"/>
        <end position="128"/>
    </location>
</feature>
<dbReference type="CDD" id="cd00118">
    <property type="entry name" value="LysM"/>
    <property type="match status" value="1"/>
</dbReference>
<dbReference type="InterPro" id="IPR011098">
    <property type="entry name" value="G5_dom"/>
</dbReference>
<dbReference type="Gene3D" id="3.10.350.10">
    <property type="entry name" value="LysM domain"/>
    <property type="match status" value="1"/>
</dbReference>
<dbReference type="InterPro" id="IPR018392">
    <property type="entry name" value="LysM"/>
</dbReference>
<name>A0A923KXA8_9FIRM</name>
<organism evidence="5 6">
    <name type="scientific">Anaerofilum hominis</name>
    <dbReference type="NCBI Taxonomy" id="2763016"/>
    <lineage>
        <taxon>Bacteria</taxon>
        <taxon>Bacillati</taxon>
        <taxon>Bacillota</taxon>
        <taxon>Clostridia</taxon>
        <taxon>Eubacteriales</taxon>
        <taxon>Oscillospiraceae</taxon>
        <taxon>Anaerofilum</taxon>
    </lineage>
</organism>
<proteinExistence type="predicted"/>
<comment type="caution">
    <text evidence="5">The sequence shown here is derived from an EMBL/GenBank/DDBJ whole genome shotgun (WGS) entry which is preliminary data.</text>
</comment>